<accession>E3DRS1</accession>
<evidence type="ECO:0000313" key="9">
    <source>
        <dbReference type="Proteomes" id="UP000006866"/>
    </source>
</evidence>
<dbReference type="InterPro" id="IPR014776">
    <property type="entry name" value="4pyrrole_Mease_sub2"/>
</dbReference>
<keyword evidence="9" id="KW-1185">Reference proteome</keyword>
<reference evidence="8 9" key="2">
    <citation type="journal article" date="2011" name="Stand. Genomic Sci.">
        <title>Complete genome sequence of the extremely halophilic Halanaerobium praevalens type strain (GSL).</title>
        <authorList>
            <person name="Ivanova N."/>
            <person name="Sikorski J."/>
            <person name="Chertkov O."/>
            <person name="Nolan M."/>
            <person name="Lucas S."/>
            <person name="Hammon N."/>
            <person name="Deshpande S."/>
            <person name="Cheng J.F."/>
            <person name="Tapia R."/>
            <person name="Han C."/>
            <person name="Goodwin L."/>
            <person name="Pitluck S."/>
            <person name="Huntemann M."/>
            <person name="Liolios K."/>
            <person name="Pagani I."/>
            <person name="Mavromatis K."/>
            <person name="Ovchinikova G."/>
            <person name="Pati A."/>
            <person name="Chen A."/>
            <person name="Palaniappan K."/>
            <person name="Land M."/>
            <person name="Hauser L."/>
            <person name="Brambilla E.M."/>
            <person name="Kannan K.P."/>
            <person name="Rohde M."/>
            <person name="Tindall B.J."/>
            <person name="Goker M."/>
            <person name="Detter J.C."/>
            <person name="Woyke T."/>
            <person name="Bristow J."/>
            <person name="Eisen J.A."/>
            <person name="Markowitz V."/>
            <person name="Hugenholtz P."/>
            <person name="Kyrpides N.C."/>
            <person name="Klenk H.P."/>
            <person name="Lapidus A."/>
        </authorList>
    </citation>
    <scope>NUCLEOTIDE SEQUENCE [LARGE SCALE GENOMIC DNA]</scope>
    <source>
        <strain evidence="9">ATCC 33744 / DSM 2228 / GSL</strain>
    </source>
</reference>
<dbReference type="InterPro" id="IPR035996">
    <property type="entry name" value="4pyrrol_Methylase_sf"/>
</dbReference>
<reference evidence="9" key="1">
    <citation type="submission" date="2010-10" db="EMBL/GenBank/DDBJ databases">
        <title>The complete genome of Halanaerobium praevalens DSM 2228.</title>
        <authorList>
            <consortium name="US DOE Joint Genome Institute (JGI-PGF)"/>
            <person name="Lucas S."/>
            <person name="Copeland A."/>
            <person name="Lapidus A."/>
            <person name="Glavina del Rio T."/>
            <person name="Dalin E."/>
            <person name="Tice H."/>
            <person name="Bruce D."/>
            <person name="Goodwin L."/>
            <person name="Pitluck S."/>
            <person name="Kyrpides N."/>
            <person name="Mavromatis K."/>
            <person name="Ivanova N."/>
            <person name="Ovchinnikova G."/>
            <person name="Chertkov O."/>
            <person name="Detter J.C."/>
            <person name="Han C."/>
            <person name="Larimer F."/>
            <person name="Land M."/>
            <person name="Hauser L."/>
            <person name="Markowitz V."/>
            <person name="Cheng J.-F."/>
            <person name="Hugenholtz P."/>
            <person name="Woyke T."/>
            <person name="Wu D."/>
            <person name="Tindall B."/>
            <person name="Pomrenke H.G."/>
            <person name="Brambilla E."/>
            <person name="Klenk H.-P."/>
            <person name="Eisen J.A."/>
        </authorList>
    </citation>
    <scope>NUCLEOTIDE SEQUENCE [LARGE SCALE GENOMIC DNA]</scope>
    <source>
        <strain evidence="9">ATCC 33744 / DSM 2228 / GSL</strain>
    </source>
</reference>
<evidence type="ECO:0000256" key="1">
    <source>
        <dbReference type="ARBA" id="ARBA00022490"/>
    </source>
</evidence>
<dbReference type="FunFam" id="3.30.950.10:FF:000002">
    <property type="entry name" value="Ribosomal RNA small subunit methyltransferase I"/>
    <property type="match status" value="1"/>
</dbReference>
<protein>
    <recommendedName>
        <fullName evidence="6">Ribosomal RNA small subunit methyltransferase I</fullName>
        <ecNumber evidence="6">2.1.1.198</ecNumber>
    </recommendedName>
    <alternativeName>
        <fullName evidence="6">16S rRNA 2'-O-ribose C1402 methyltransferase</fullName>
    </alternativeName>
    <alternativeName>
        <fullName evidence="6">rRNA (cytidine-2'-O-)-methyltransferase RsmI</fullName>
    </alternativeName>
</protein>
<dbReference type="SUPFAM" id="SSF53790">
    <property type="entry name" value="Tetrapyrrole methylase"/>
    <property type="match status" value="1"/>
</dbReference>
<dbReference type="InterPro" id="IPR008189">
    <property type="entry name" value="rRNA_ssu_MeTfrase_I"/>
</dbReference>
<dbReference type="FunFam" id="3.40.1010.10:FF:000002">
    <property type="entry name" value="Ribosomal RNA small subunit methyltransferase I"/>
    <property type="match status" value="1"/>
</dbReference>
<evidence type="ECO:0000256" key="4">
    <source>
        <dbReference type="ARBA" id="ARBA00022679"/>
    </source>
</evidence>
<evidence type="ECO:0000256" key="6">
    <source>
        <dbReference type="HAMAP-Rule" id="MF_01877"/>
    </source>
</evidence>
<organism evidence="8 9">
    <name type="scientific">Halanaerobium praevalens (strain ATCC 33744 / DSM 2228 / GSL)</name>
    <dbReference type="NCBI Taxonomy" id="572479"/>
    <lineage>
        <taxon>Bacteria</taxon>
        <taxon>Bacillati</taxon>
        <taxon>Bacillota</taxon>
        <taxon>Clostridia</taxon>
        <taxon>Halanaerobiales</taxon>
        <taxon>Halanaerobiaceae</taxon>
        <taxon>Halanaerobium</taxon>
    </lineage>
</organism>
<dbReference type="Pfam" id="PF00590">
    <property type="entry name" value="TP_methylase"/>
    <property type="match status" value="1"/>
</dbReference>
<dbReference type="eggNOG" id="COG0313">
    <property type="taxonomic scope" value="Bacteria"/>
</dbReference>
<dbReference type="RefSeq" id="WP_014554151.1">
    <property type="nucleotide sequence ID" value="NC_017455.1"/>
</dbReference>
<dbReference type="GO" id="GO:0070677">
    <property type="term" value="F:rRNA (cytosine-2'-O-)-methyltransferase activity"/>
    <property type="evidence" value="ECO:0007669"/>
    <property type="project" value="UniProtKB-UniRule"/>
</dbReference>
<comment type="subcellular location">
    <subcellularLocation>
        <location evidence="6">Cytoplasm</location>
    </subcellularLocation>
</comment>
<dbReference type="NCBIfam" id="TIGR00096">
    <property type="entry name" value="16S rRNA (cytidine(1402)-2'-O)-methyltransferase"/>
    <property type="match status" value="1"/>
</dbReference>
<dbReference type="PANTHER" id="PTHR46111:SF1">
    <property type="entry name" value="RIBOSOMAL RNA SMALL SUBUNIT METHYLTRANSFERASE I"/>
    <property type="match status" value="1"/>
</dbReference>
<evidence type="ECO:0000313" key="8">
    <source>
        <dbReference type="EMBL" id="ADO78135.1"/>
    </source>
</evidence>
<dbReference type="EC" id="2.1.1.198" evidence="6"/>
<evidence type="ECO:0000256" key="5">
    <source>
        <dbReference type="ARBA" id="ARBA00022691"/>
    </source>
</evidence>
<dbReference type="Proteomes" id="UP000006866">
    <property type="component" value="Chromosome"/>
</dbReference>
<dbReference type="InterPro" id="IPR000878">
    <property type="entry name" value="4pyrrol_Mease"/>
</dbReference>
<dbReference type="OrthoDB" id="9809084at2"/>
<keyword evidence="4 6" id="KW-0808">Transferase</keyword>
<dbReference type="PROSITE" id="PS01296">
    <property type="entry name" value="RSMI"/>
    <property type="match status" value="1"/>
</dbReference>
<dbReference type="CDD" id="cd11648">
    <property type="entry name" value="RsmI"/>
    <property type="match status" value="1"/>
</dbReference>
<gene>
    <name evidence="6" type="primary">rsmI</name>
    <name evidence="8" type="ordered locus">Hprae_2011</name>
</gene>
<keyword evidence="5 6" id="KW-0949">S-adenosyl-L-methionine</keyword>
<dbReference type="KEGG" id="hpk:Hprae_2011"/>
<dbReference type="InterPro" id="IPR018063">
    <property type="entry name" value="SAM_MeTrfase_RsmI_CS"/>
</dbReference>
<name>E3DRS1_HALPG</name>
<dbReference type="HAMAP" id="MF_01877">
    <property type="entry name" value="16SrRNA_methyltr_I"/>
    <property type="match status" value="1"/>
</dbReference>
<feature type="domain" description="Tetrapyrrole methylase" evidence="7">
    <location>
        <begin position="5"/>
        <end position="208"/>
    </location>
</feature>
<keyword evidence="2 6" id="KW-0698">rRNA processing</keyword>
<evidence type="ECO:0000256" key="3">
    <source>
        <dbReference type="ARBA" id="ARBA00022603"/>
    </source>
</evidence>
<dbReference type="AlphaFoldDB" id="E3DRS1"/>
<dbReference type="Gene3D" id="3.40.1010.10">
    <property type="entry name" value="Cobalt-precorrin-4 Transmethylase, Domain 1"/>
    <property type="match status" value="1"/>
</dbReference>
<dbReference type="InterPro" id="IPR014777">
    <property type="entry name" value="4pyrrole_Mease_sub1"/>
</dbReference>
<dbReference type="PIRSF" id="PIRSF005917">
    <property type="entry name" value="MTase_YraL"/>
    <property type="match status" value="1"/>
</dbReference>
<dbReference type="STRING" id="572479.Hprae_2011"/>
<proteinExistence type="inferred from homology"/>
<evidence type="ECO:0000256" key="2">
    <source>
        <dbReference type="ARBA" id="ARBA00022552"/>
    </source>
</evidence>
<sequence>MQEAKLYLCGTPIGNLDDVSQRLLQTLKKVDLIACEDTRRSQKLLNYFSIKTKLISYHEHNEQARSEELISLMQEGKNIALVSDAGMPAISDPGEILVKKAIKAGIEVIPIPGPSAFLAALVVSGLDISAFSFKAFIPRSGKKRKKFLEELALAQTTTAFYESPYRLKETLKDLADFSQELGARQALVAREITKIHEQKYYGSLAELAAELSDQTIKGEIVIVVSGRNQVQVETEGWEEYSILEHLELLIGSGMTKKQAIKKVAKLRELPKSKVYKEAVAISVDKNKFENN</sequence>
<comment type="function">
    <text evidence="6">Catalyzes the 2'-O-methylation of the ribose of cytidine 1402 (C1402) in 16S rRNA.</text>
</comment>
<comment type="similarity">
    <text evidence="6">Belongs to the methyltransferase superfamily. RsmI family.</text>
</comment>
<keyword evidence="3 6" id="KW-0489">Methyltransferase</keyword>
<evidence type="ECO:0000259" key="7">
    <source>
        <dbReference type="Pfam" id="PF00590"/>
    </source>
</evidence>
<dbReference type="GO" id="GO:0005737">
    <property type="term" value="C:cytoplasm"/>
    <property type="evidence" value="ECO:0007669"/>
    <property type="project" value="UniProtKB-SubCell"/>
</dbReference>
<dbReference type="PATRIC" id="fig|572479.3.peg.2047"/>
<dbReference type="Gene3D" id="3.30.950.10">
    <property type="entry name" value="Methyltransferase, Cobalt-precorrin-4 Transmethylase, Domain 2"/>
    <property type="match status" value="1"/>
</dbReference>
<dbReference type="PANTHER" id="PTHR46111">
    <property type="entry name" value="RIBOSOMAL RNA SMALL SUBUNIT METHYLTRANSFERASE I"/>
    <property type="match status" value="1"/>
</dbReference>
<keyword evidence="1 6" id="KW-0963">Cytoplasm</keyword>
<comment type="catalytic activity">
    <reaction evidence="6">
        <text>cytidine(1402) in 16S rRNA + S-adenosyl-L-methionine = 2'-O-methylcytidine(1402) in 16S rRNA + S-adenosyl-L-homocysteine + H(+)</text>
        <dbReference type="Rhea" id="RHEA:42924"/>
        <dbReference type="Rhea" id="RHEA-COMP:10285"/>
        <dbReference type="Rhea" id="RHEA-COMP:10286"/>
        <dbReference type="ChEBI" id="CHEBI:15378"/>
        <dbReference type="ChEBI" id="CHEBI:57856"/>
        <dbReference type="ChEBI" id="CHEBI:59789"/>
        <dbReference type="ChEBI" id="CHEBI:74495"/>
        <dbReference type="ChEBI" id="CHEBI:82748"/>
        <dbReference type="EC" id="2.1.1.198"/>
    </reaction>
</comment>
<dbReference type="EMBL" id="CP002175">
    <property type="protein sequence ID" value="ADO78135.1"/>
    <property type="molecule type" value="Genomic_DNA"/>
</dbReference>
<dbReference type="HOGENOM" id="CLU_044779_1_0_9"/>